<proteinExistence type="predicted"/>
<feature type="chain" id="PRO_5035879645" description="Vitelline membrane outer layer 1-like protein" evidence="1">
    <location>
        <begin position="21"/>
        <end position="189"/>
    </location>
</feature>
<evidence type="ECO:0000256" key="1">
    <source>
        <dbReference type="SAM" id="SignalP"/>
    </source>
</evidence>
<feature type="signal peptide" evidence="1">
    <location>
        <begin position="1"/>
        <end position="20"/>
    </location>
</feature>
<keyword evidence="1" id="KW-0732">Signal</keyword>
<keyword evidence="3" id="KW-1185">Reference proteome</keyword>
<dbReference type="Pfam" id="PF03762">
    <property type="entry name" value="VOMI"/>
    <property type="match status" value="1"/>
</dbReference>
<evidence type="ECO:0008006" key="4">
    <source>
        <dbReference type="Google" id="ProtNLM"/>
    </source>
</evidence>
<protein>
    <recommendedName>
        <fullName evidence="4">Vitelline membrane outer layer 1-like protein</fullName>
    </recommendedName>
</protein>
<dbReference type="PANTHER" id="PTHR18841:SF4">
    <property type="entry name" value="VITELLINE MEMBRANE OUTER LAYER PROTEIN 1 HOMOLOG"/>
    <property type="match status" value="1"/>
</dbReference>
<accession>A0A8T2IJ50</accession>
<dbReference type="Gene3D" id="2.100.10.20">
    <property type="entry name" value="Vitelline membrane outer layer protein I (VOMI)"/>
    <property type="match status" value="1"/>
</dbReference>
<dbReference type="PANTHER" id="PTHR18841">
    <property type="entry name" value="VITELLINE MEMBRANE OUTER LAYER PROTEIN I-RELATED"/>
    <property type="match status" value="1"/>
</dbReference>
<name>A0A8T2IJ50_9PIPI</name>
<dbReference type="InterPro" id="IPR036706">
    <property type="entry name" value="VOMI_sf"/>
</dbReference>
<reference evidence="2" key="1">
    <citation type="thesis" date="2020" institute="ProQuest LLC" country="789 East Eisenhower Parkway, Ann Arbor, MI, USA">
        <title>Comparative Genomics and Chromosome Evolution.</title>
        <authorList>
            <person name="Mudd A.B."/>
        </authorList>
    </citation>
    <scope>NUCLEOTIDE SEQUENCE</scope>
    <source>
        <strain evidence="2">Female2</strain>
        <tissue evidence="2">Blood</tissue>
    </source>
</reference>
<organism evidence="2 3">
    <name type="scientific">Hymenochirus boettgeri</name>
    <name type="common">Congo dwarf clawed frog</name>
    <dbReference type="NCBI Taxonomy" id="247094"/>
    <lineage>
        <taxon>Eukaryota</taxon>
        <taxon>Metazoa</taxon>
        <taxon>Chordata</taxon>
        <taxon>Craniata</taxon>
        <taxon>Vertebrata</taxon>
        <taxon>Euteleostomi</taxon>
        <taxon>Amphibia</taxon>
        <taxon>Batrachia</taxon>
        <taxon>Anura</taxon>
        <taxon>Pipoidea</taxon>
        <taxon>Pipidae</taxon>
        <taxon>Pipinae</taxon>
        <taxon>Hymenochirus</taxon>
    </lineage>
</organism>
<evidence type="ECO:0000313" key="2">
    <source>
        <dbReference type="EMBL" id="KAG8430798.1"/>
    </source>
</evidence>
<evidence type="ECO:0000313" key="3">
    <source>
        <dbReference type="Proteomes" id="UP000812440"/>
    </source>
</evidence>
<dbReference type="EMBL" id="JAACNH010000628">
    <property type="protein sequence ID" value="KAG8430798.1"/>
    <property type="molecule type" value="Genomic_DNA"/>
</dbReference>
<gene>
    <name evidence="2" type="ORF">GDO86_019986</name>
</gene>
<dbReference type="OrthoDB" id="6344411at2759"/>
<dbReference type="SUPFAM" id="SSF51092">
    <property type="entry name" value="Vitelline membrane outer protein-I (VMO-I)"/>
    <property type="match status" value="1"/>
</dbReference>
<comment type="caution">
    <text evidence="2">The sequence shown here is derived from an EMBL/GenBank/DDBJ whole genome shotgun (WGS) entry which is preliminary data.</text>
</comment>
<dbReference type="Proteomes" id="UP000812440">
    <property type="component" value="Unassembled WGS sequence"/>
</dbReference>
<dbReference type="AlphaFoldDB" id="A0A8T2IJ50"/>
<dbReference type="InterPro" id="IPR005515">
    <property type="entry name" value="VOMI"/>
</dbReference>
<dbReference type="GO" id="GO:0005615">
    <property type="term" value="C:extracellular space"/>
    <property type="evidence" value="ECO:0007669"/>
    <property type="project" value="TreeGrafter"/>
</dbReference>
<sequence>MVALLLSSILVVCLCSVGHGQDYIVSRYGGPQGDWGPLQKCPENFVAKGFSMKVEQSQGIGDDTAVNAIRLHCFPRSNVANEVRVTSTMGQHGVWSRVFMCKNSFLRSFSLRADRTLAIFTDDVSATNIKFRCSDGQELEGSGFPWGSYGPWNDCSFGICGISTRVQGDQGYRDDTSLNDVKFLCCAQP</sequence>